<dbReference type="AlphaFoldDB" id="A0A6G7YFG4"/>
<dbReference type="PANTHER" id="PTHR32309:SF13">
    <property type="entry name" value="FERRIC ENTEROBACTIN TRANSPORT PROTEIN FEPE"/>
    <property type="match status" value="1"/>
</dbReference>
<feature type="region of interest" description="Disordered" evidence="3">
    <location>
        <begin position="455"/>
        <end position="482"/>
    </location>
</feature>
<dbReference type="Proteomes" id="UP000502035">
    <property type="component" value="Chromosome"/>
</dbReference>
<evidence type="ECO:0000313" key="5">
    <source>
        <dbReference type="EMBL" id="QIK75347.1"/>
    </source>
</evidence>
<dbReference type="CDD" id="cd05387">
    <property type="entry name" value="BY-kinase"/>
    <property type="match status" value="1"/>
</dbReference>
<dbReference type="Gene3D" id="3.40.50.300">
    <property type="entry name" value="P-loop containing nucleotide triphosphate hydrolases"/>
    <property type="match status" value="1"/>
</dbReference>
<keyword evidence="4" id="KW-1133">Transmembrane helix</keyword>
<dbReference type="InterPro" id="IPR050445">
    <property type="entry name" value="Bact_polysacc_biosynth/exp"/>
</dbReference>
<dbReference type="GO" id="GO:0005524">
    <property type="term" value="F:ATP binding"/>
    <property type="evidence" value="ECO:0007669"/>
    <property type="project" value="UniProtKB-KW"/>
</dbReference>
<dbReference type="NCBIfam" id="TIGR01007">
    <property type="entry name" value="eps_fam"/>
    <property type="match status" value="1"/>
</dbReference>
<dbReference type="InterPro" id="IPR005702">
    <property type="entry name" value="Wzc-like_C"/>
</dbReference>
<keyword evidence="5" id="KW-0808">Transferase</keyword>
<name>A0A6G7YFG4_9ACTN</name>
<dbReference type="EMBL" id="CP049866">
    <property type="protein sequence ID" value="QIK75347.1"/>
    <property type="molecule type" value="Genomic_DNA"/>
</dbReference>
<keyword evidence="5" id="KW-0418">Kinase</keyword>
<protein>
    <submittedName>
        <fullName evidence="5">Polysaccharide biosynthesis tyrosine autokinase</fullName>
        <ecNumber evidence="5">2.7.10.2</ecNumber>
    </submittedName>
</protein>
<dbReference type="PANTHER" id="PTHR32309">
    <property type="entry name" value="TYROSINE-PROTEIN KINASE"/>
    <property type="match status" value="1"/>
</dbReference>
<keyword evidence="2" id="KW-0067">ATP-binding</keyword>
<evidence type="ECO:0000256" key="3">
    <source>
        <dbReference type="SAM" id="MobiDB-lite"/>
    </source>
</evidence>
<dbReference type="EC" id="2.7.10.2" evidence="5"/>
<keyword evidence="6" id="KW-1185">Reference proteome</keyword>
<keyword evidence="4" id="KW-0812">Transmembrane</keyword>
<dbReference type="Pfam" id="PF10609">
    <property type="entry name" value="ParA"/>
    <property type="match status" value="1"/>
</dbReference>
<organism evidence="5 6">
    <name type="scientific">Nocardioides piscis</name>
    <dbReference type="NCBI Taxonomy" id="2714938"/>
    <lineage>
        <taxon>Bacteria</taxon>
        <taxon>Bacillati</taxon>
        <taxon>Actinomycetota</taxon>
        <taxon>Actinomycetes</taxon>
        <taxon>Propionibacteriales</taxon>
        <taxon>Nocardioidaceae</taxon>
        <taxon>Nocardioides</taxon>
    </lineage>
</organism>
<accession>A0A6G7YFG4</accession>
<reference evidence="5 6" key="1">
    <citation type="submission" date="2020-03" db="EMBL/GenBank/DDBJ databases">
        <title>Nocardioides sp. nov., isolated from fish.</title>
        <authorList>
            <person name="Hyun D.-W."/>
            <person name="Bae J.-W."/>
        </authorList>
    </citation>
    <scope>NUCLEOTIDE SEQUENCE [LARGE SCALE GENOMIC DNA]</scope>
    <source>
        <strain evidence="5 6">HDW12A</strain>
    </source>
</reference>
<dbReference type="KEGG" id="npi:G7071_07785"/>
<evidence type="ECO:0000256" key="2">
    <source>
        <dbReference type="ARBA" id="ARBA00022840"/>
    </source>
</evidence>
<dbReference type="GO" id="GO:0005886">
    <property type="term" value="C:plasma membrane"/>
    <property type="evidence" value="ECO:0007669"/>
    <property type="project" value="TreeGrafter"/>
</dbReference>
<dbReference type="RefSeq" id="WP_166317019.1">
    <property type="nucleotide sequence ID" value="NZ_CP049866.1"/>
</dbReference>
<feature type="transmembrane region" description="Helical" evidence="4">
    <location>
        <begin position="178"/>
        <end position="195"/>
    </location>
</feature>
<evidence type="ECO:0000256" key="4">
    <source>
        <dbReference type="SAM" id="Phobius"/>
    </source>
</evidence>
<dbReference type="InterPro" id="IPR033756">
    <property type="entry name" value="YlxH/NBP35"/>
</dbReference>
<gene>
    <name evidence="5" type="ORF">G7071_07785</name>
</gene>
<dbReference type="GO" id="GO:0004715">
    <property type="term" value="F:non-membrane spanning protein tyrosine kinase activity"/>
    <property type="evidence" value="ECO:0007669"/>
    <property type="project" value="UniProtKB-EC"/>
</dbReference>
<dbReference type="InterPro" id="IPR027417">
    <property type="entry name" value="P-loop_NTPase"/>
</dbReference>
<evidence type="ECO:0000256" key="1">
    <source>
        <dbReference type="ARBA" id="ARBA00022741"/>
    </source>
</evidence>
<dbReference type="SUPFAM" id="SSF52540">
    <property type="entry name" value="P-loop containing nucleoside triphosphate hydrolases"/>
    <property type="match status" value="1"/>
</dbReference>
<keyword evidence="1" id="KW-0547">Nucleotide-binding</keyword>
<evidence type="ECO:0000313" key="6">
    <source>
        <dbReference type="Proteomes" id="UP000502035"/>
    </source>
</evidence>
<proteinExistence type="predicted"/>
<keyword evidence="4" id="KW-0472">Membrane</keyword>
<sequence>MELADYLRALRTHWRGALACVLTALVAATIFNLTQPKVYAADSSGFVAAGTGDQTASMASVSDSVAKSRAQSYIDIAKSRATAQSVIDELSLDADPSALIQQIEVFQPPETVLIRVTARASTPKSAQGLADAWVRALADQVDEIENPSGRSKEALHIVPYESAALPGAPAEPNMVRNVGLALILGLLAAVGFAVMRSMLDSRLRSATEVERQFGAPVVGQIPLHDQLMSSDGDQAPLAVLPGSASPAVSEAFRKLRTNLAFMNVDDPPRVIVVTSPQPSDGKSTVAANLAAAIALSGQPVTLIDADLRRPSVAMNLGLDTVIGLTDALVGHASISDVGQPHPDVPGLKVVVAGSIPPNPSELLGSRTLQTMIAEIARTGWVILDAPPLIPVTDAAVLSAHSDGCLVVVTHGRTNVTELEQAVSQLNAVSAKILGVVFNRGPRVADVGGYYARPGTTLPTPRVPAETVPEVSRSARGGARRAR</sequence>